<keyword evidence="2" id="KW-1185">Reference proteome</keyword>
<name>A0A9E7QPF0_9CAUD</name>
<reference evidence="1" key="1">
    <citation type="submission" date="2022-08" db="EMBL/GenBank/DDBJ databases">
        <authorList>
            <person name="Madden B."/>
            <person name="Scherer A.E."/>
            <person name="Alnozaily A."/>
            <person name="Amadi D."/>
            <person name="Ghanbari-Martinez R.M."/>
            <person name="Hernandez J.D."/>
            <person name="Jacoby M.E."/>
            <person name="Machiraju V.K."/>
            <person name="Nalbantoglu E."/>
            <person name="Nawabe M."/>
            <person name="Niccum P."/>
            <person name="Wilkins Z."/>
            <person name="Zaghmout Y."/>
            <person name="Zakari M."/>
            <person name="Braverman J.L."/>
            <person name="Makula M.N."/>
            <person name="Singer L."/>
            <person name="Whitefleet-Smith J.L."/>
            <person name="Garlena R.A."/>
            <person name="Russell D.A."/>
            <person name="Jacobs-Sera D."/>
            <person name="Hatfull G.F."/>
        </authorList>
    </citation>
    <scope>NUCLEOTIDE SEQUENCE</scope>
</reference>
<evidence type="ECO:0000313" key="1">
    <source>
        <dbReference type="EMBL" id="UVT31032.1"/>
    </source>
</evidence>
<organism evidence="1 2">
    <name type="scientific">Gordonia phage ParvusTarda</name>
    <dbReference type="NCBI Taxonomy" id="2927261"/>
    <lineage>
        <taxon>Viruses</taxon>
        <taxon>Duplodnaviria</taxon>
        <taxon>Heunggongvirae</taxon>
        <taxon>Uroviricota</taxon>
        <taxon>Caudoviricetes</taxon>
        <taxon>Dovevirinae</taxon>
        <taxon>Lambovirus</taxon>
        <taxon>Lambovirus parvustarda</taxon>
    </lineage>
</organism>
<dbReference type="Proteomes" id="UP001058441">
    <property type="component" value="Genome"/>
</dbReference>
<dbReference type="EMBL" id="OP172868">
    <property type="protein sequence ID" value="UVT31032.1"/>
    <property type="molecule type" value="Genomic_DNA"/>
</dbReference>
<proteinExistence type="predicted"/>
<accession>A0A9E7QPF0</accession>
<protein>
    <submittedName>
        <fullName evidence="1">Uncharacterized protein</fullName>
    </submittedName>
</protein>
<sequence>MTTKKRNGGDVWYIGRQESGKMTGFTQTEELALKTENGTPVLAPGDVRRVWDAEYARIKARRERIWEMLLDTMEELYELQEKFDGERVGDPDQDSLAVKYNETIARIDAFQCALAVLELPVGKYDQDPTAAVETISNKAAQKYEAEAE</sequence>
<gene>
    <name evidence="1" type="primary">51</name>
    <name evidence="1" type="ORF">SEA_PARVUSTARDA_51</name>
</gene>
<evidence type="ECO:0000313" key="2">
    <source>
        <dbReference type="Proteomes" id="UP001058441"/>
    </source>
</evidence>